<dbReference type="EMBL" id="FNTT01000002">
    <property type="protein sequence ID" value="SED82032.1"/>
    <property type="molecule type" value="Genomic_DNA"/>
</dbReference>
<reference evidence="2 3" key="1">
    <citation type="submission" date="2016-10" db="EMBL/GenBank/DDBJ databases">
        <authorList>
            <person name="Varghese N."/>
            <person name="Submissions S."/>
        </authorList>
    </citation>
    <scope>NUCLEOTIDE SEQUENCE [LARGE SCALE GENOMIC DNA]</scope>
    <source>
        <strain evidence="2 3">BS3780</strain>
    </source>
</reference>
<feature type="region of interest" description="Disordered" evidence="1">
    <location>
        <begin position="1"/>
        <end position="24"/>
    </location>
</feature>
<dbReference type="Proteomes" id="UP000183915">
    <property type="component" value="Unassembled WGS sequence"/>
</dbReference>
<feature type="compositionally biased region" description="Polar residues" evidence="1">
    <location>
        <begin position="9"/>
        <end position="18"/>
    </location>
</feature>
<protein>
    <recommendedName>
        <fullName evidence="4">DUF3077 domain-containing protein</fullName>
    </recommendedName>
</protein>
<dbReference type="RefSeq" id="WP_053189876.1">
    <property type="nucleotide sequence ID" value="NZ_FNTT01000002.1"/>
</dbReference>
<evidence type="ECO:0000256" key="1">
    <source>
        <dbReference type="SAM" id="MobiDB-lite"/>
    </source>
</evidence>
<proteinExistence type="predicted"/>
<name>A0ABY0YPR3_9PSED</name>
<comment type="caution">
    <text evidence="2">The sequence shown here is derived from an EMBL/GenBank/DDBJ whole genome shotgun (WGS) entry which is preliminary data.</text>
</comment>
<gene>
    <name evidence="2" type="ORF">SAMN04490188_1610</name>
</gene>
<evidence type="ECO:0000313" key="2">
    <source>
        <dbReference type="EMBL" id="SED82032.1"/>
    </source>
</evidence>
<organism evidence="2 3">
    <name type="scientific">Pseudomonas kilonensis</name>
    <dbReference type="NCBI Taxonomy" id="132476"/>
    <lineage>
        <taxon>Bacteria</taxon>
        <taxon>Pseudomonadati</taxon>
        <taxon>Pseudomonadota</taxon>
        <taxon>Gammaproteobacteria</taxon>
        <taxon>Pseudomonadales</taxon>
        <taxon>Pseudomonadaceae</taxon>
        <taxon>Pseudomonas</taxon>
    </lineage>
</organism>
<evidence type="ECO:0008006" key="4">
    <source>
        <dbReference type="Google" id="ProtNLM"/>
    </source>
</evidence>
<sequence length="125" mass="13473">MSDKPLPPSETNNASPDASLNPKGLDEAAKRALDYYLGPKPETKKKPASNQLFTVVAGIDTECLLTNLSETLACANATISDLAFELDGSRRHIALGVLQLIELSELLANRVLDEQAPADGRQSRR</sequence>
<accession>A0ABY0YPR3</accession>
<dbReference type="Pfam" id="PF19619">
    <property type="entry name" value="DUF6124"/>
    <property type="match status" value="1"/>
</dbReference>
<keyword evidence="3" id="KW-1185">Reference proteome</keyword>
<evidence type="ECO:0000313" key="3">
    <source>
        <dbReference type="Proteomes" id="UP000183915"/>
    </source>
</evidence>